<dbReference type="PANTHER" id="PTHR30349:SF64">
    <property type="entry name" value="PROPHAGE INTEGRASE INTD-RELATED"/>
    <property type="match status" value="1"/>
</dbReference>
<dbReference type="InterPro" id="IPR044068">
    <property type="entry name" value="CB"/>
</dbReference>
<accession>A0A173T3Q7</accession>
<evidence type="ECO:0000256" key="4">
    <source>
        <dbReference type="ARBA" id="ARBA00023125"/>
    </source>
</evidence>
<proteinExistence type="inferred from homology"/>
<evidence type="ECO:0000256" key="3">
    <source>
        <dbReference type="ARBA" id="ARBA00022908"/>
    </source>
</evidence>
<dbReference type="SUPFAM" id="SSF56349">
    <property type="entry name" value="DNA breaking-rejoining enzymes"/>
    <property type="match status" value="1"/>
</dbReference>
<dbReference type="PROSITE" id="PS51898">
    <property type="entry name" value="TYR_RECOMBINASE"/>
    <property type="match status" value="1"/>
</dbReference>
<evidence type="ECO:0000256" key="2">
    <source>
        <dbReference type="ARBA" id="ARBA00008857"/>
    </source>
</evidence>
<dbReference type="InterPro" id="IPR002104">
    <property type="entry name" value="Integrase_catalytic"/>
</dbReference>
<dbReference type="PANTHER" id="PTHR30349">
    <property type="entry name" value="PHAGE INTEGRASE-RELATED"/>
    <property type="match status" value="1"/>
</dbReference>
<evidence type="ECO:0000259" key="7">
    <source>
        <dbReference type="PROSITE" id="PS51898"/>
    </source>
</evidence>
<gene>
    <name evidence="9" type="ORF">ERS852582_01345</name>
</gene>
<feature type="domain" description="Tyr recombinase" evidence="7">
    <location>
        <begin position="176"/>
        <end position="406"/>
    </location>
</feature>
<name>A0A173T3Q7_9FIRM</name>
<dbReference type="AlphaFoldDB" id="A0A173T3Q7"/>
<dbReference type="EMBL" id="CYXN01000008">
    <property type="protein sequence ID" value="CUM96816.1"/>
    <property type="molecule type" value="Genomic_DNA"/>
</dbReference>
<dbReference type="GO" id="GO:0006310">
    <property type="term" value="P:DNA recombination"/>
    <property type="evidence" value="ECO:0007669"/>
    <property type="project" value="UniProtKB-KW"/>
</dbReference>
<evidence type="ECO:0000256" key="1">
    <source>
        <dbReference type="ARBA" id="ARBA00003283"/>
    </source>
</evidence>
<evidence type="ECO:0000256" key="6">
    <source>
        <dbReference type="PROSITE-ProRule" id="PRU01248"/>
    </source>
</evidence>
<comment type="similarity">
    <text evidence="2">Belongs to the 'phage' integrase family.</text>
</comment>
<dbReference type="CDD" id="cd01189">
    <property type="entry name" value="INT_ICEBs1_C_like"/>
    <property type="match status" value="1"/>
</dbReference>
<dbReference type="Gene3D" id="1.10.443.10">
    <property type="entry name" value="Intergrase catalytic core"/>
    <property type="match status" value="1"/>
</dbReference>
<dbReference type="GO" id="GO:0003677">
    <property type="term" value="F:DNA binding"/>
    <property type="evidence" value="ECO:0007669"/>
    <property type="project" value="UniProtKB-UniRule"/>
</dbReference>
<keyword evidence="5" id="KW-0233">DNA recombination</keyword>
<reference evidence="9 10" key="1">
    <citation type="submission" date="2015-09" db="EMBL/GenBank/DDBJ databases">
        <authorList>
            <consortium name="Pathogen Informatics"/>
        </authorList>
    </citation>
    <scope>NUCLEOTIDE SEQUENCE [LARGE SCALE GENOMIC DNA]</scope>
    <source>
        <strain evidence="9 10">2789STDY5834970</strain>
    </source>
</reference>
<organism evidence="9 10">
    <name type="scientific">Faecalibacterium prausnitzii</name>
    <dbReference type="NCBI Taxonomy" id="853"/>
    <lineage>
        <taxon>Bacteria</taxon>
        <taxon>Bacillati</taxon>
        <taxon>Bacillota</taxon>
        <taxon>Clostridia</taxon>
        <taxon>Eubacteriales</taxon>
        <taxon>Oscillospiraceae</taxon>
        <taxon>Faecalibacterium</taxon>
    </lineage>
</organism>
<evidence type="ECO:0000259" key="8">
    <source>
        <dbReference type="PROSITE" id="PS51900"/>
    </source>
</evidence>
<dbReference type="Proteomes" id="UP000095649">
    <property type="component" value="Unassembled WGS sequence"/>
</dbReference>
<comment type="function">
    <text evidence="1">Site-specific tyrosine recombinase, which acts by catalyzing the cutting and rejoining of the recombining DNA molecules.</text>
</comment>
<dbReference type="InterPro" id="IPR050090">
    <property type="entry name" value="Tyrosine_recombinase_XerCD"/>
</dbReference>
<keyword evidence="4 6" id="KW-0238">DNA-binding</keyword>
<dbReference type="GO" id="GO:0015074">
    <property type="term" value="P:DNA integration"/>
    <property type="evidence" value="ECO:0007669"/>
    <property type="project" value="UniProtKB-KW"/>
</dbReference>
<dbReference type="Gene3D" id="1.10.150.130">
    <property type="match status" value="1"/>
</dbReference>
<dbReference type="Pfam" id="PF00589">
    <property type="entry name" value="Phage_integrase"/>
    <property type="match status" value="1"/>
</dbReference>
<evidence type="ECO:0000313" key="9">
    <source>
        <dbReference type="EMBL" id="CUM96816.1"/>
    </source>
</evidence>
<sequence length="463" mass="52426">MASIVKRNNRYCVVYTYKHTNGTLKQKWETFTDLADAKNRKKEVEYKESVGTFVAPQCRTLKDLLKEYVTLYGRTKWALSTYQSNTALISNYIEPLIGSMKLQDLTTRVIEGYYQRLLKYEAVDPMCGKRQHQYVSPGTVRSVHKILRSAFEQAVKWELMEKNPCIYATLPKYTAKKRDIWTAETLFHALEVCDDPRLRLCINLSFSCSLRLGELLGLTWDCVDISPESIEAGRASIYINKELQRVDIASLNALENKNVITRFPSLSSRCTTVQVLKSPKTDSSIRTIFLPKTVAEMLVHYKAEQDMTKDALGTEYTDYNLVVAGPLGMPTEQSTINGALKRLIEKNNLPKVVFHSFRHSSITYKLKLNGGDIKSVQGDSGHAQASMVTEQYAHILDDDRRLNAQRFDDFFYQHQGAEPEMPHQTAQSIPENSAVDADAAAALTKLLANPSMAELIKNLAKNL</sequence>
<dbReference type="InterPro" id="IPR013762">
    <property type="entry name" value="Integrase-like_cat_sf"/>
</dbReference>
<dbReference type="InterPro" id="IPR004107">
    <property type="entry name" value="Integrase_SAM-like_N"/>
</dbReference>
<dbReference type="InterPro" id="IPR011010">
    <property type="entry name" value="DNA_brk_join_enz"/>
</dbReference>
<dbReference type="Pfam" id="PF14659">
    <property type="entry name" value="Phage_int_SAM_3"/>
    <property type="match status" value="1"/>
</dbReference>
<dbReference type="OrthoDB" id="9803188at2"/>
<evidence type="ECO:0000313" key="10">
    <source>
        <dbReference type="Proteomes" id="UP000095649"/>
    </source>
</evidence>
<keyword evidence="3" id="KW-0229">DNA integration</keyword>
<protein>
    <submittedName>
        <fullName evidence="9">Site-specific tyrosine recombinase XerC</fullName>
    </submittedName>
</protein>
<evidence type="ECO:0000256" key="5">
    <source>
        <dbReference type="ARBA" id="ARBA00023172"/>
    </source>
</evidence>
<dbReference type="RefSeq" id="WP_055185879.1">
    <property type="nucleotide sequence ID" value="NZ_CYXN01000008.1"/>
</dbReference>
<feature type="domain" description="Core-binding (CB)" evidence="8">
    <location>
        <begin position="59"/>
        <end position="155"/>
    </location>
</feature>
<dbReference type="PROSITE" id="PS51900">
    <property type="entry name" value="CB"/>
    <property type="match status" value="1"/>
</dbReference>
<dbReference type="InterPro" id="IPR010998">
    <property type="entry name" value="Integrase_recombinase_N"/>
</dbReference>